<evidence type="ECO:0000256" key="1">
    <source>
        <dbReference type="SAM" id="MobiDB-lite"/>
    </source>
</evidence>
<feature type="compositionally biased region" description="Polar residues" evidence="1">
    <location>
        <begin position="66"/>
        <end position="75"/>
    </location>
</feature>
<sequence>MGSRDCDLCRKFESGSSKRKRAIKKKQVPPRSKSKISEDELTTSLSLRSPVPPSTLSSQEHESEPDSMSTSMTAGMESLNQNYCGLWPITITDVDRTEIVLKKIRVRQAATL</sequence>
<feature type="compositionally biased region" description="Basic residues" evidence="1">
    <location>
        <begin position="17"/>
        <end position="34"/>
    </location>
</feature>
<evidence type="ECO:0000313" key="3">
    <source>
        <dbReference type="Proteomes" id="UP000663880"/>
    </source>
</evidence>
<dbReference type="EMBL" id="CAJOBZ010000013">
    <property type="protein sequence ID" value="CAF4841831.1"/>
    <property type="molecule type" value="Genomic_DNA"/>
</dbReference>
<dbReference type="AlphaFoldDB" id="A0A821RHU2"/>
<comment type="caution">
    <text evidence="2">The sequence shown here is derived from an EMBL/GenBank/DDBJ whole genome shotgun (WGS) entry which is preliminary data.</text>
</comment>
<dbReference type="Proteomes" id="UP000663880">
    <property type="component" value="Unassembled WGS sequence"/>
</dbReference>
<keyword evidence="3" id="KW-1185">Reference proteome</keyword>
<dbReference type="OrthoDB" id="7451188at2759"/>
<proteinExistence type="predicted"/>
<name>A0A821RHU2_9NEOP</name>
<feature type="region of interest" description="Disordered" evidence="1">
    <location>
        <begin position="15"/>
        <end position="75"/>
    </location>
</feature>
<evidence type="ECO:0000313" key="2">
    <source>
        <dbReference type="EMBL" id="CAF4841831.1"/>
    </source>
</evidence>
<reference evidence="2" key="1">
    <citation type="submission" date="2021-02" db="EMBL/GenBank/DDBJ databases">
        <authorList>
            <person name="Steward A R."/>
        </authorList>
    </citation>
    <scope>NUCLEOTIDE SEQUENCE</scope>
</reference>
<organism evidence="2 3">
    <name type="scientific">Pieris macdunnoughi</name>
    <dbReference type="NCBI Taxonomy" id="345717"/>
    <lineage>
        <taxon>Eukaryota</taxon>
        <taxon>Metazoa</taxon>
        <taxon>Ecdysozoa</taxon>
        <taxon>Arthropoda</taxon>
        <taxon>Hexapoda</taxon>
        <taxon>Insecta</taxon>
        <taxon>Pterygota</taxon>
        <taxon>Neoptera</taxon>
        <taxon>Endopterygota</taxon>
        <taxon>Lepidoptera</taxon>
        <taxon>Glossata</taxon>
        <taxon>Ditrysia</taxon>
        <taxon>Papilionoidea</taxon>
        <taxon>Pieridae</taxon>
        <taxon>Pierinae</taxon>
        <taxon>Pieris</taxon>
    </lineage>
</organism>
<gene>
    <name evidence="2" type="ORF">PMACD_LOCUS6241</name>
</gene>
<protein>
    <submittedName>
        <fullName evidence="2">Uncharacterized protein</fullName>
    </submittedName>
</protein>
<accession>A0A821RHU2</accession>